<reference evidence="1" key="1">
    <citation type="submission" date="1997-11" db="EMBL/GenBank/DDBJ databases">
        <title>Plasmids of the red algae Gracilaria and Gracilariopsis (Gracilariales): Molecular characterization and cellular localization.</title>
        <authorList>
            <person name="Goff L.J."/>
            <person name="Moon D.A."/>
        </authorList>
    </citation>
    <scope>NUCLEOTIDE SEQUENCE</scope>
    <source>
        <plasmid evidence="1">Gle4293</plasmid>
    </source>
</reference>
<organism evidence="1">
    <name type="scientific">Gracilariopsis lemaneiformis</name>
    <name type="common">Red alga</name>
    <name type="synonym">Gracilaria lemaneiformis</name>
    <dbReference type="NCBI Taxonomy" id="2782"/>
    <lineage>
        <taxon>Eukaryota</taxon>
        <taxon>Rhodophyta</taxon>
        <taxon>Florideophyceae</taxon>
        <taxon>Rhodymeniophycidae</taxon>
        <taxon>Gracilariales</taxon>
        <taxon>Gracilariaceae</taxon>
        <taxon>Gracilariopsis</taxon>
    </lineage>
</organism>
<geneLocation type="plasmid" evidence="1">
    <name>Gle4293</name>
</geneLocation>
<dbReference type="Pfam" id="PF07112">
    <property type="entry name" value="DUF1368"/>
    <property type="match status" value="1"/>
</dbReference>
<dbReference type="EMBL" id="AF034720">
    <property type="protein sequence ID" value="AAC04747.1"/>
    <property type="molecule type" value="Genomic_DNA"/>
</dbReference>
<dbReference type="AlphaFoldDB" id="O46329"/>
<protein>
    <submittedName>
        <fullName evidence="1">Uncharacterized protein</fullName>
    </submittedName>
</protein>
<proteinExistence type="predicted"/>
<name>O46329_GRALE</name>
<accession>O46329</accession>
<keyword evidence="1" id="KW-0614">Plasmid</keyword>
<evidence type="ECO:0000313" key="1">
    <source>
        <dbReference type="EMBL" id="AAC04747.1"/>
    </source>
</evidence>
<sequence>MKHNNILTFFSKSIVHKVEQITDLIKGSVEYSHQYFVYIYPSTVLKSQSEDDWNFCILILKFIHSESDFDDMLLILKYFLYRDRYRNKLIDHNNYLTKTIKKVVCYSLKQNLVGSCLKNQLNYNDIVLNPSLDSLDMKSLKLYKSVSKSDVLKICNLFNFFYLNIPKSSNQNLVLDVSNSNDNFMKVHSQYGILNHFDLTVLIAILYQYNHLLVRSDIFKINVASVLNVIGYDTGYSRKKFLNSLKKLSTTTIDCRKQYIKFDSDNTKVTEDYFYSFCGNLLSFENLSTTKLTLVNVQLSIPLIRIFESNNYYALVNWQSFVNLPNTKLRLFYFYFGLNVKVSNYFTEFFVKSLVNKLYHGSATSSNSRVYTKDIRQMLLFFVENQKNFLDFEFQVVLNRSYNLISSIKVRRSKLIII</sequence>
<dbReference type="InterPro" id="IPR010778">
    <property type="entry name" value="DUF1368"/>
</dbReference>